<comment type="function">
    <text evidence="10">Catalytic subunit of a constitutively active serine/threonine-protein kinase complex that phosphorylates a large number of substrates containing acidic residues C-terminal to the phosphorylated serine or threonine.</text>
</comment>
<dbReference type="SUPFAM" id="SSF54211">
    <property type="entry name" value="Ribosomal protein S5 domain 2-like"/>
    <property type="match status" value="1"/>
</dbReference>
<feature type="binding site" evidence="9">
    <location>
        <position position="2520"/>
    </location>
    <ligand>
        <name>ATP</name>
        <dbReference type="ChEBI" id="CHEBI:30616"/>
    </ligand>
</feature>
<dbReference type="Gene3D" id="3.30.230.10">
    <property type="match status" value="1"/>
</dbReference>
<dbReference type="Pfam" id="PF00069">
    <property type="entry name" value="Pkinase"/>
    <property type="match status" value="2"/>
</dbReference>
<dbReference type="NCBIfam" id="TIGR00585">
    <property type="entry name" value="mutl"/>
    <property type="match status" value="1"/>
</dbReference>
<feature type="compositionally biased region" description="Basic and acidic residues" evidence="11">
    <location>
        <begin position="1937"/>
        <end position="1950"/>
    </location>
</feature>
<dbReference type="GO" id="GO:0106310">
    <property type="term" value="F:protein serine kinase activity"/>
    <property type="evidence" value="ECO:0007669"/>
    <property type="project" value="UniProtKB-UniRule"/>
</dbReference>
<dbReference type="InterPro" id="IPR000719">
    <property type="entry name" value="Prot_kinase_dom"/>
</dbReference>
<evidence type="ECO:0000256" key="5">
    <source>
        <dbReference type="ARBA" id="ARBA00022777"/>
    </source>
</evidence>
<feature type="binding site" evidence="9">
    <location>
        <position position="54"/>
    </location>
    <ligand>
        <name>ATP</name>
        <dbReference type="ChEBI" id="CHEBI:30616"/>
    </ligand>
</feature>
<accession>A0A9W7SY52</accession>
<evidence type="ECO:0000256" key="10">
    <source>
        <dbReference type="RuleBase" id="RU369118"/>
    </source>
</evidence>
<feature type="compositionally biased region" description="Basic and acidic residues" evidence="11">
    <location>
        <begin position="540"/>
        <end position="555"/>
    </location>
</feature>
<comment type="similarity">
    <text evidence="1">Belongs to the DNA mismatch repair MutL/HexB family.</text>
</comment>
<dbReference type="InterPro" id="IPR008271">
    <property type="entry name" value="Ser/Thr_kinase_AS"/>
</dbReference>
<dbReference type="PROSITE" id="PS00108">
    <property type="entry name" value="PROTEIN_KINASE_ST"/>
    <property type="match status" value="2"/>
</dbReference>
<feature type="domain" description="Protein kinase" evidence="13">
    <location>
        <begin position="21"/>
        <end position="285"/>
    </location>
</feature>
<dbReference type="EC" id="2.7.11.1" evidence="10"/>
<dbReference type="Gene3D" id="3.30.565.10">
    <property type="entry name" value="Histidine kinase-like ATPase, C-terminal domain"/>
    <property type="match status" value="1"/>
</dbReference>
<dbReference type="PANTHER" id="PTHR24054">
    <property type="entry name" value="CASEIN KINASE II SUBUNIT ALPHA"/>
    <property type="match status" value="1"/>
</dbReference>
<reference evidence="14 15" key="2">
    <citation type="journal article" date="2021" name="Curr. Genet.">
        <title>Genetic response to nitrogen starvation in the aggressive Eucalyptus foliar pathogen Teratosphaeria destructans.</title>
        <authorList>
            <person name="Havenga M."/>
            <person name="Wingfield B.D."/>
            <person name="Wingfield M.J."/>
            <person name="Dreyer L.L."/>
            <person name="Roets F."/>
            <person name="Aylward J."/>
        </authorList>
    </citation>
    <scope>NUCLEOTIDE SEQUENCE [LARGE SCALE GENOMIC DNA]</scope>
    <source>
        <strain evidence="14">CMW44962</strain>
    </source>
</reference>
<dbReference type="Pfam" id="PF13589">
    <property type="entry name" value="HATPase_c_3"/>
    <property type="match status" value="1"/>
</dbReference>
<dbReference type="SUPFAM" id="SSF82615">
    <property type="entry name" value="Polo-box domain"/>
    <property type="match status" value="2"/>
</dbReference>
<feature type="compositionally biased region" description="Basic residues" evidence="11">
    <location>
        <begin position="1740"/>
        <end position="1750"/>
    </location>
</feature>
<proteinExistence type="inferred from homology"/>
<dbReference type="PROSITE" id="PS00107">
    <property type="entry name" value="PROTEIN_KINASE_ATP"/>
    <property type="match status" value="2"/>
</dbReference>
<dbReference type="GO" id="GO:0005634">
    <property type="term" value="C:nucleus"/>
    <property type="evidence" value="ECO:0007669"/>
    <property type="project" value="UniProtKB-SubCell"/>
</dbReference>
<dbReference type="Pfam" id="PF01119">
    <property type="entry name" value="DNA_mis_repair"/>
    <property type="match status" value="1"/>
</dbReference>
<dbReference type="GO" id="GO:0005829">
    <property type="term" value="C:cytosol"/>
    <property type="evidence" value="ECO:0007669"/>
    <property type="project" value="TreeGrafter"/>
</dbReference>
<feature type="region of interest" description="Disordered" evidence="11">
    <location>
        <begin position="1922"/>
        <end position="1984"/>
    </location>
</feature>
<dbReference type="FunFam" id="1.10.510.10:FF:000059">
    <property type="entry name" value="Casein kinase II subunit alpha"/>
    <property type="match status" value="1"/>
</dbReference>
<organism evidence="14 15">
    <name type="scientific">Teratosphaeria destructans</name>
    <dbReference type="NCBI Taxonomy" id="418781"/>
    <lineage>
        <taxon>Eukaryota</taxon>
        <taxon>Fungi</taxon>
        <taxon>Dikarya</taxon>
        <taxon>Ascomycota</taxon>
        <taxon>Pezizomycotina</taxon>
        <taxon>Dothideomycetes</taxon>
        <taxon>Dothideomycetidae</taxon>
        <taxon>Mycosphaerellales</taxon>
        <taxon>Teratosphaeriaceae</taxon>
        <taxon>Teratosphaeria</taxon>
    </lineage>
</organism>
<feature type="domain" description="Protein kinase" evidence="13">
    <location>
        <begin position="2491"/>
        <end position="2776"/>
    </location>
</feature>
<dbReference type="Proteomes" id="UP001138500">
    <property type="component" value="Unassembled WGS sequence"/>
</dbReference>
<dbReference type="InterPro" id="IPR017441">
    <property type="entry name" value="Protein_kinase_ATP_BS"/>
</dbReference>
<dbReference type="GO" id="GO:0061982">
    <property type="term" value="P:meiosis I cell cycle process"/>
    <property type="evidence" value="ECO:0007669"/>
    <property type="project" value="UniProtKB-ARBA"/>
</dbReference>
<dbReference type="InterPro" id="IPR013507">
    <property type="entry name" value="DNA_mismatch_S5_2-like"/>
</dbReference>
<keyword evidence="12" id="KW-0472">Membrane</keyword>
<evidence type="ECO:0000256" key="2">
    <source>
        <dbReference type="ARBA" id="ARBA00022527"/>
    </source>
</evidence>
<keyword evidence="12" id="KW-0812">Transmembrane</keyword>
<dbReference type="InterPro" id="IPR020568">
    <property type="entry name" value="Ribosomal_Su5_D2-typ_SF"/>
</dbReference>
<comment type="similarity">
    <text evidence="10">Belongs to the protein kinase superfamily. Ser/Thr protein kinase family. CK2 subfamily.</text>
</comment>
<dbReference type="CDD" id="cd13118">
    <property type="entry name" value="POLO_box_1"/>
    <property type="match status" value="1"/>
</dbReference>
<dbReference type="GO" id="GO:0005956">
    <property type="term" value="C:protein kinase CK2 complex"/>
    <property type="evidence" value="ECO:0007669"/>
    <property type="project" value="TreeGrafter"/>
</dbReference>
<keyword evidence="6 9" id="KW-0067">ATP-binding</keyword>
<dbReference type="PROSITE" id="PS50011">
    <property type="entry name" value="PROTEIN_KINASE_DOM"/>
    <property type="match status" value="2"/>
</dbReference>
<dbReference type="GO" id="GO:0006298">
    <property type="term" value="P:mismatch repair"/>
    <property type="evidence" value="ECO:0007669"/>
    <property type="project" value="InterPro"/>
</dbReference>
<feature type="region of interest" description="Disordered" evidence="11">
    <location>
        <begin position="1470"/>
        <end position="1498"/>
    </location>
</feature>
<dbReference type="SMART" id="SM00220">
    <property type="entry name" value="S_TKc"/>
    <property type="match status" value="2"/>
</dbReference>
<dbReference type="Gene3D" id="3.30.200.20">
    <property type="entry name" value="Phosphorylase Kinase, domain 1"/>
    <property type="match status" value="1"/>
</dbReference>
<dbReference type="SUPFAM" id="SSF56112">
    <property type="entry name" value="Protein kinase-like (PK-like)"/>
    <property type="match status" value="2"/>
</dbReference>
<protein>
    <recommendedName>
        <fullName evidence="10">Casein kinase II subunit alpha</fullName>
        <shortName evidence="10">CK II alpha</shortName>
        <ecNumber evidence="10">2.7.11.1</ecNumber>
    </recommendedName>
</protein>
<evidence type="ECO:0000313" key="15">
    <source>
        <dbReference type="Proteomes" id="UP001138500"/>
    </source>
</evidence>
<dbReference type="InterPro" id="IPR036947">
    <property type="entry name" value="POLO_box_dom_sf"/>
</dbReference>
<evidence type="ECO:0000256" key="4">
    <source>
        <dbReference type="ARBA" id="ARBA00022741"/>
    </source>
</evidence>
<dbReference type="Gene3D" id="3.30.1120.30">
    <property type="entry name" value="POLO box domain"/>
    <property type="match status" value="2"/>
</dbReference>
<dbReference type="InterPro" id="IPR033701">
    <property type="entry name" value="POLO_box_1"/>
</dbReference>
<feature type="region of interest" description="Disordered" evidence="11">
    <location>
        <begin position="518"/>
        <end position="666"/>
    </location>
</feature>
<dbReference type="FunFam" id="3.30.200.20:FF:000088">
    <property type="entry name" value="Casein kinase II subunit alpha"/>
    <property type="match status" value="1"/>
</dbReference>
<evidence type="ECO:0000313" key="14">
    <source>
        <dbReference type="EMBL" id="KAH9840462.1"/>
    </source>
</evidence>
<dbReference type="EMBL" id="RIBY02000557">
    <property type="protein sequence ID" value="KAH9840462.1"/>
    <property type="molecule type" value="Genomic_DNA"/>
</dbReference>
<dbReference type="OrthoDB" id="408964at2759"/>
<dbReference type="SMART" id="SM01340">
    <property type="entry name" value="DNA_mis_repair"/>
    <property type="match status" value="1"/>
</dbReference>
<feature type="region of interest" description="Disordered" evidence="11">
    <location>
        <begin position="438"/>
        <end position="479"/>
    </location>
</feature>
<dbReference type="FunFam" id="3.30.565.10:FF:000017">
    <property type="entry name" value="PMS1 homolog 1, mismatch repair system component"/>
    <property type="match status" value="1"/>
</dbReference>
<dbReference type="InterPro" id="IPR002099">
    <property type="entry name" value="MutL/Mlh/PMS"/>
</dbReference>
<feature type="region of interest" description="Disordered" evidence="11">
    <location>
        <begin position="1611"/>
        <end position="1703"/>
    </location>
</feature>
<evidence type="ECO:0000256" key="12">
    <source>
        <dbReference type="SAM" id="Phobius"/>
    </source>
</evidence>
<feature type="compositionally biased region" description="Polar residues" evidence="11">
    <location>
        <begin position="1470"/>
        <end position="1479"/>
    </location>
</feature>
<evidence type="ECO:0000256" key="6">
    <source>
        <dbReference type="ARBA" id="ARBA00022840"/>
    </source>
</evidence>
<reference evidence="14 15" key="1">
    <citation type="journal article" date="2018" name="IMA Fungus">
        <title>IMA Genome-F 10: Nine draft genome sequences of Claviceps purpurea s.lat., including C. arundinis, C. humidiphila, and C. cf. spartinae, pseudomolecules for the pitch canker pathogen Fusarium circinatum, draft genome of Davidsoniella eucalypti, Grosmannia galeiformis, Quambalaria eucalypti, and Teratosphaeria destructans.</title>
        <authorList>
            <person name="Wingfield B.D."/>
            <person name="Liu M."/>
            <person name="Nguyen H.D."/>
            <person name="Lane F.A."/>
            <person name="Morgan S.W."/>
            <person name="De Vos L."/>
            <person name="Wilken P.M."/>
            <person name="Duong T.A."/>
            <person name="Aylward J."/>
            <person name="Coetzee M.P."/>
            <person name="Dadej K."/>
            <person name="De Beer Z.W."/>
            <person name="Findlay W."/>
            <person name="Havenga M."/>
            <person name="Kolarik M."/>
            <person name="Menzies J.G."/>
            <person name="Naidoo K."/>
            <person name="Pochopski O."/>
            <person name="Shoukouhi P."/>
            <person name="Santana Q.C."/>
            <person name="Seifert K.A."/>
            <person name="Soal N."/>
            <person name="Steenkamp E.T."/>
            <person name="Tatham C.T."/>
            <person name="van der Nest M.A."/>
            <person name="Wingfield M.J."/>
        </authorList>
    </citation>
    <scope>NUCLEOTIDE SEQUENCE [LARGE SCALE GENOMIC DNA]</scope>
    <source>
        <strain evidence="14">CMW44962</strain>
    </source>
</reference>
<keyword evidence="2 10" id="KW-0723">Serine/threonine-protein kinase</keyword>
<feature type="compositionally biased region" description="Low complexity" evidence="11">
    <location>
        <begin position="455"/>
        <end position="465"/>
    </location>
</feature>
<evidence type="ECO:0000259" key="13">
    <source>
        <dbReference type="PROSITE" id="PS50011"/>
    </source>
</evidence>
<comment type="subunit">
    <text evidence="10">Heterotetramer.</text>
</comment>
<dbReference type="InterPro" id="IPR011009">
    <property type="entry name" value="Kinase-like_dom_sf"/>
</dbReference>
<dbReference type="GO" id="GO:0030983">
    <property type="term" value="F:mismatched DNA binding"/>
    <property type="evidence" value="ECO:0007669"/>
    <property type="project" value="InterPro"/>
</dbReference>
<evidence type="ECO:0000256" key="1">
    <source>
        <dbReference type="ARBA" id="ARBA00006082"/>
    </source>
</evidence>
<sequence length="2794" mass="308715">MSSIHADPPPPIVTEPSGIHYATGSALGKGGFAICHRAERYEGNKPTGHMVALKIVKTKMEPAKLAQKFVTELQIHSKLSHPNIVTFYRAFSFQTSTYVVLELCPNGSLAGMLKTRKHLTLPEIRRFVIQICGAVKYLHHRHIVHRDLKTGNLFLDQNMNVKVGDFGLAALLVTEREMEVKRRTTMCGTPNYLAPEILEKGKGHDEKVDLWAIGVIAYTLAVGKAPFHASTKEEIYKKLKSGTYNWPELSTTTNQSADLRDLVASLLVPEEQRPPPDQIVSKNFFKIAFVPSSIPTTARERAPTWPENTIPSAETIRRGFSETWWTICRQSGVGEYDSVEQKCFRLDGGKRIKSIVYDMMAEEQLGKSPTMPIPRDTVYISTVSNWDTSVASEEGKPAAAAAAAAARRPASRDRGLKEISHNEVASTRPNTAVRRTIKEERDADMMPPPSRPASRATGRTTGTVRRAARTISEEKAEAATSAAKNMMNIAADELAPTLNVSKIRAAPASLGPVAALKETMNSTSSSSRSGPSQLTSGDSDLEKPLKRSDTAKRSADASLARRPRAPSRTTARKVERSISPEVPGPFATLDELKKVSPIKQSGRSRKKQTETEVIEILSDADPEDAARAPAPATLSLPPPPVMSRRLPKPIRQPSPGDTNGVPGTDPSTVLSRLSLFRDNLASALANTTPPSSAPAQEAERLPFVSRWVDYSRKHGVGYVMSDGTVGCIINSAAAKPNKPETPVTHVFVRNGQHFLKRVGKNFESLDSIPFEILEDGGKDGIRRKVYKGLGSVKEGPLAFEAERRRTLGVLWVKFGRYMCQSLDGSEEVDASGKGEGNFVRFYQRIGNVGIWAFSDGSLQVHFPDHTKTVLSPTAHTASLTLLPTAATSYLATHDSLLPHHVCGRELHTDALSSLLHEGGRMRLRTVKANAMEEKMAFVLEVVEQWVRNGGLGRLDGDDDCEVLEGMAERLEWGGVVVKEGAGGVGKKVDRVTVGRCGGDEAISNNPYTFPSSTPTLPANFARRLYVSLRASFTTASSKYSVCAANSALLKCQKASGLGLGGAGGGGEAGAGEAGIEGHGFRRYINWPLQYNYYHQTRRTASLTQLDPRSCGYVRLLRMAIEKLNSAAVRVIGASQVLTDSATVVKELIDNALDAHATSIAIDIHQNTLDVIQVRDNGHGIAPEDRAMVAIPNCTSKLVNIHDLKAIAGVSLGFRGQALAAGAELSGSMTVSTRIEGEAVATALKINHRGEVVGQDRVSLPVGTTVRIADFIKANPVRRQVALKNTEKCLKKVKQTLQAYAFARPHVRFSLKVLKAKDQKLNWMYPPKPDGSVEDAAIKIVGSACVSQCTWSVIEESGFTLQAFIPRPDAEVVKVSGLGSFLSIDARPVTASRGTLKQIVKIFRDSLKAANRAFDGVKEPFIYMRITCPAASYDPNVEPAKDDVLFEDPDFIVDACRKLFGAVYAPEPTKSAQVPKQLQTLGVPPQSPSPPLDRQNEEDSLAAVAQRHSPLMNGRPRIGLDDVPQLQPMPANTEDELLDNGGDIGDDLMPQQGFKSNMYGYDEEDVDFVQAHSSTGRPERDLAELRTANKDVAVSNPWVMTTMVMGKLNASVRRPASDLSPLGTRSSDRHAEPCGESSLQPGLPTPRPSSPSPLEDGLHPAEHGPNMRIRAGGGIMDIPDGSSPRTDMPPPSSSPRGHRNDAVPDLDRAYHHSAYNYGLASESNEASAGTPLHVIPDAVQRPRKSPQKRSQGRVNKPFTSPMIDQPQREKVWFDHLEDTGRSKAKARRPYLNHDSDGLVRQGELGDLMDEPRTLTPPRHNRDIREFVDSVDLTGGESASSMVERRLYRRQAVPRSRSASVDLRRPSISGEENASPNKNLASGFMPASELAAIEERFGSGEKQSARSVKRRRTGQGVLREVSGNVRNRAHLTAEEDDAGDRLVERKAARRADEDEDFNLSERHTGTRRRRTTGDGTSRKVTRTKSSRLPLERIPKGAGMHNIQSRLSISLHDVSSWAGKMDEGSSLLGWNEPAIDAYDTFADAPDDQEVLAMSSKLETLLTSRVSDGEMVQDLTSLLREAFTARARADVEEDLYADVVPEDTPKVRLRHRIKRLMRHARRNHKDIAHSRLNLHTPVFVGRTVRVLLEILRRIRDAEADRRGPGEHGHAFVCGGVVVAALRAAVAVDPLGFPGVGGEEGVRCCGGGVGEETRVVEEGVKCSASGSSFSASAVVAESGRFRRPSWEGTDYYFMEMRWLQRDSSLSLSLLAPPYELCQWHLIFIVEVDFLVNAKIGQSFALLILPAFLTGIMVASCCRMMFVHFVISLDVFDLIYAILVSLVHGFEALVEWSSADYILAIHVLIPCPVSSLSHPECFWIHRLSEAISIQGYRDCFGHAIRIYWWPRLAWICTHIGPDADIPRKFLLLNLDPLPIRPMEISRIRDGVEKKADKMREGDSSRVAYAMARVYGDVNQQMPRAYWDYDSVNISWGVLENYEVVRKIGRGKYSEVFEGINVVNYQKCVIKVLKPVKKKKIKREIKILQNLSGGPNIVALLDVVRDSQSKTPSLIFEHVNNTDFRTLYPKFQDMDVRYYIYELLKALDYCHSKGIMHRDVKPHNVMIDHENRKLRLIDWGLAEFYHAGTEYNVRVASRYFKGPELLVDFQEYDYSLDMWSLGAMFASMIFRKEPFFHGNSNSDQLVKIAKVLGTEDLFDYLDKYDIELDAQYDDILGRFPKKSWHAFVNSDNQRFVSNDAIDFLDKLLRYDHQERLTAKEAMAHQYFAPVRQQEADLLNTNSVHQ</sequence>
<comment type="subcellular location">
    <subcellularLocation>
        <location evidence="10">Nucleus</location>
    </subcellularLocation>
</comment>
<dbReference type="PANTHER" id="PTHR24054:SF0">
    <property type="entry name" value="CASEIN KINASE II SUBUNIT ALPHA"/>
    <property type="match status" value="1"/>
</dbReference>
<comment type="catalytic activity">
    <reaction evidence="7 10">
        <text>L-threonyl-[protein] + ATP = O-phospho-L-threonyl-[protein] + ADP + H(+)</text>
        <dbReference type="Rhea" id="RHEA:46608"/>
        <dbReference type="Rhea" id="RHEA-COMP:11060"/>
        <dbReference type="Rhea" id="RHEA-COMP:11605"/>
        <dbReference type="ChEBI" id="CHEBI:15378"/>
        <dbReference type="ChEBI" id="CHEBI:30013"/>
        <dbReference type="ChEBI" id="CHEBI:30616"/>
        <dbReference type="ChEBI" id="CHEBI:61977"/>
        <dbReference type="ChEBI" id="CHEBI:456216"/>
        <dbReference type="EC" id="2.7.11.1"/>
    </reaction>
</comment>
<keyword evidence="5 10" id="KW-0418">Kinase</keyword>
<evidence type="ECO:0000256" key="11">
    <source>
        <dbReference type="SAM" id="MobiDB-lite"/>
    </source>
</evidence>
<feature type="region of interest" description="Disordered" evidence="11">
    <location>
        <begin position="1734"/>
        <end position="1761"/>
    </location>
</feature>
<dbReference type="CDD" id="cd14132">
    <property type="entry name" value="STKc_CK2_alpha"/>
    <property type="match status" value="1"/>
</dbReference>
<keyword evidence="15" id="KW-1185">Reference proteome</keyword>
<keyword evidence="12" id="KW-1133">Transmembrane helix</keyword>
<dbReference type="InterPro" id="IPR036890">
    <property type="entry name" value="HATPase_C_sf"/>
</dbReference>
<keyword evidence="3 10" id="KW-0808">Transferase</keyword>
<gene>
    <name evidence="14" type="ORF">Tdes44962_MAKER01662</name>
</gene>
<evidence type="ECO:0000256" key="8">
    <source>
        <dbReference type="ARBA" id="ARBA00048679"/>
    </source>
</evidence>
<dbReference type="GO" id="GO:0051726">
    <property type="term" value="P:regulation of cell cycle"/>
    <property type="evidence" value="ECO:0007669"/>
    <property type="project" value="TreeGrafter"/>
</dbReference>
<dbReference type="SUPFAM" id="SSF55874">
    <property type="entry name" value="ATPase domain of HSP90 chaperone/DNA topoisomerase II/histidine kinase"/>
    <property type="match status" value="1"/>
</dbReference>
<evidence type="ECO:0000256" key="3">
    <source>
        <dbReference type="ARBA" id="ARBA00022679"/>
    </source>
</evidence>
<keyword evidence="4 9" id="KW-0547">Nucleotide-binding</keyword>
<evidence type="ECO:0000256" key="7">
    <source>
        <dbReference type="ARBA" id="ARBA00047899"/>
    </source>
</evidence>
<evidence type="ECO:0000256" key="9">
    <source>
        <dbReference type="PROSITE-ProRule" id="PRU10141"/>
    </source>
</evidence>
<dbReference type="InterPro" id="IPR014721">
    <property type="entry name" value="Ribsml_uS5_D2-typ_fold_subgr"/>
</dbReference>
<feature type="region of interest" description="Disordered" evidence="11">
    <location>
        <begin position="1848"/>
        <end position="1880"/>
    </location>
</feature>
<feature type="transmembrane region" description="Helical" evidence="12">
    <location>
        <begin position="2319"/>
        <end position="2340"/>
    </location>
</feature>
<dbReference type="Gene3D" id="1.10.510.10">
    <property type="entry name" value="Transferase(Phosphotransferase) domain 1"/>
    <property type="match status" value="2"/>
</dbReference>
<name>A0A9W7SY52_9PEZI</name>
<dbReference type="GO" id="GO:0004674">
    <property type="term" value="F:protein serine/threonine kinase activity"/>
    <property type="evidence" value="ECO:0007669"/>
    <property type="project" value="UniProtKB-UniRule"/>
</dbReference>
<feature type="transmembrane region" description="Helical" evidence="12">
    <location>
        <begin position="2294"/>
        <end position="2312"/>
    </location>
</feature>
<dbReference type="InterPro" id="IPR045216">
    <property type="entry name" value="CK2_alpha"/>
</dbReference>
<comment type="catalytic activity">
    <reaction evidence="8 10">
        <text>L-seryl-[protein] + ATP = O-phospho-L-seryl-[protein] + ADP + H(+)</text>
        <dbReference type="Rhea" id="RHEA:17989"/>
        <dbReference type="Rhea" id="RHEA-COMP:9863"/>
        <dbReference type="Rhea" id="RHEA-COMP:11604"/>
        <dbReference type="ChEBI" id="CHEBI:15378"/>
        <dbReference type="ChEBI" id="CHEBI:29999"/>
        <dbReference type="ChEBI" id="CHEBI:30616"/>
        <dbReference type="ChEBI" id="CHEBI:83421"/>
        <dbReference type="ChEBI" id="CHEBI:456216"/>
        <dbReference type="EC" id="2.7.11.1"/>
    </reaction>
</comment>
<feature type="compositionally biased region" description="Low complexity" evidence="11">
    <location>
        <begin position="519"/>
        <end position="536"/>
    </location>
</feature>
<dbReference type="GO" id="GO:0005524">
    <property type="term" value="F:ATP binding"/>
    <property type="evidence" value="ECO:0007669"/>
    <property type="project" value="UniProtKB-UniRule"/>
</dbReference>
<comment type="caution">
    <text evidence="14">The sequence shown here is derived from an EMBL/GenBank/DDBJ whole genome shotgun (WGS) entry which is preliminary data.</text>
</comment>
<feature type="compositionally biased region" description="Polar residues" evidence="11">
    <location>
        <begin position="1868"/>
        <end position="1878"/>
    </location>
</feature>
<keyword evidence="10" id="KW-0539">Nucleus</keyword>